<evidence type="ECO:0008006" key="5">
    <source>
        <dbReference type="Google" id="ProtNLM"/>
    </source>
</evidence>
<dbReference type="EMBL" id="CAMAPE010000053">
    <property type="protein sequence ID" value="CAH9110524.1"/>
    <property type="molecule type" value="Genomic_DNA"/>
</dbReference>
<proteinExistence type="predicted"/>
<dbReference type="FunFam" id="1.25.40.10:FF:000090">
    <property type="entry name" value="Pentatricopeptide repeat-containing protein, chloroplastic"/>
    <property type="match status" value="1"/>
</dbReference>
<dbReference type="Pfam" id="PF13041">
    <property type="entry name" value="PPR_2"/>
    <property type="match status" value="2"/>
</dbReference>
<evidence type="ECO:0000256" key="2">
    <source>
        <dbReference type="PROSITE-ProRule" id="PRU00708"/>
    </source>
</evidence>
<organism evidence="3 4">
    <name type="scientific">Cuscuta europaea</name>
    <name type="common">European dodder</name>
    <dbReference type="NCBI Taxonomy" id="41803"/>
    <lineage>
        <taxon>Eukaryota</taxon>
        <taxon>Viridiplantae</taxon>
        <taxon>Streptophyta</taxon>
        <taxon>Embryophyta</taxon>
        <taxon>Tracheophyta</taxon>
        <taxon>Spermatophyta</taxon>
        <taxon>Magnoliopsida</taxon>
        <taxon>eudicotyledons</taxon>
        <taxon>Gunneridae</taxon>
        <taxon>Pentapetalae</taxon>
        <taxon>asterids</taxon>
        <taxon>lamiids</taxon>
        <taxon>Solanales</taxon>
        <taxon>Convolvulaceae</taxon>
        <taxon>Cuscuteae</taxon>
        <taxon>Cuscuta</taxon>
        <taxon>Cuscuta subgen. Cuscuta</taxon>
    </lineage>
</organism>
<protein>
    <recommendedName>
        <fullName evidence="5">Pentatricopeptide repeat-containing protein</fullName>
    </recommendedName>
</protein>
<dbReference type="GO" id="GO:0003723">
    <property type="term" value="F:RNA binding"/>
    <property type="evidence" value="ECO:0007669"/>
    <property type="project" value="InterPro"/>
</dbReference>
<dbReference type="AlphaFoldDB" id="A0A9P0ZPW5"/>
<dbReference type="InterPro" id="IPR002885">
    <property type="entry name" value="PPR_rpt"/>
</dbReference>
<keyword evidence="1" id="KW-0677">Repeat</keyword>
<name>A0A9P0ZPW5_CUSEU</name>
<keyword evidence="4" id="KW-1185">Reference proteome</keyword>
<dbReference type="PROSITE" id="PS51375">
    <property type="entry name" value="PPR"/>
    <property type="match status" value="3"/>
</dbReference>
<reference evidence="3" key="1">
    <citation type="submission" date="2022-07" db="EMBL/GenBank/DDBJ databases">
        <authorList>
            <person name="Macas J."/>
            <person name="Novak P."/>
            <person name="Neumann P."/>
        </authorList>
    </citation>
    <scope>NUCLEOTIDE SEQUENCE</scope>
</reference>
<comment type="caution">
    <text evidence="3">The sequence shown here is derived from an EMBL/GenBank/DDBJ whole genome shotgun (WGS) entry which is preliminary data.</text>
</comment>
<dbReference type="NCBIfam" id="TIGR00756">
    <property type="entry name" value="PPR"/>
    <property type="match status" value="3"/>
</dbReference>
<evidence type="ECO:0000256" key="1">
    <source>
        <dbReference type="ARBA" id="ARBA00022737"/>
    </source>
</evidence>
<evidence type="ECO:0000313" key="3">
    <source>
        <dbReference type="EMBL" id="CAH9110524.1"/>
    </source>
</evidence>
<dbReference type="GO" id="GO:0009451">
    <property type="term" value="P:RNA modification"/>
    <property type="evidence" value="ECO:0007669"/>
    <property type="project" value="InterPro"/>
</dbReference>
<dbReference type="OrthoDB" id="1863268at2759"/>
<feature type="repeat" description="PPR" evidence="2">
    <location>
        <begin position="57"/>
        <end position="91"/>
    </location>
</feature>
<feature type="repeat" description="PPR" evidence="2">
    <location>
        <begin position="292"/>
        <end position="326"/>
    </location>
</feature>
<dbReference type="Proteomes" id="UP001152484">
    <property type="component" value="Unassembled WGS sequence"/>
</dbReference>
<feature type="repeat" description="PPR" evidence="2">
    <location>
        <begin position="160"/>
        <end position="194"/>
    </location>
</feature>
<dbReference type="InterPro" id="IPR046960">
    <property type="entry name" value="PPR_At4g14850-like_plant"/>
</dbReference>
<sequence>MQKCTTLNHLKQIHAHLLKLPESPSSIAPLFSFAVSSKNPDFFGYATAIFQNLRFRSTFLYNTMIRGYVQSHLPVSAILCYKEMLSCNLIVNNYTFTPLVKACSMVLDVFKGMGFSVHAHVLKLGFYQDRFIASALIEFYSLALDVGKASMLFDESPDRDVVLWTTMIDGYGKIGKVEKARQLFEEMPSRNVISWSTILAAYSLVSDFKEVLLLFKKMEDIGMMPNESVLVSAVTACAHLGSLEQGLWIHSLAKRYRYDSNLILATTIVDMYSKCGRMDFALSVFEGISCKDTGSWNALLSGFAMNGDALKSLRVFDEMMSSGAQPNETTFVSLLSACTHAKLIDSGLILYDKMSSVYGVKPRFEHDACVVDLLARAGELEEAEKFIEEKMGGIEKGDPNVWGALLSACRVHGNVEVGDRLWKKLSSNPMTAPYGGHMLSYIMYKEAGWDAEARNVRQMIEKSGLKKKPGCSAIEVNGVVEEFLASDLLHPKACEICDSLVNVMYLAQ</sequence>
<dbReference type="FunFam" id="1.25.40.10:FF:000348">
    <property type="entry name" value="Pentatricopeptide repeat-containing protein chloroplastic"/>
    <property type="match status" value="1"/>
</dbReference>
<evidence type="ECO:0000313" key="4">
    <source>
        <dbReference type="Proteomes" id="UP001152484"/>
    </source>
</evidence>
<dbReference type="Pfam" id="PF01535">
    <property type="entry name" value="PPR"/>
    <property type="match status" value="3"/>
</dbReference>
<dbReference type="Gene3D" id="1.25.40.10">
    <property type="entry name" value="Tetratricopeptide repeat domain"/>
    <property type="match status" value="3"/>
</dbReference>
<accession>A0A9P0ZPW5</accession>
<dbReference type="InterPro" id="IPR011990">
    <property type="entry name" value="TPR-like_helical_dom_sf"/>
</dbReference>
<gene>
    <name evidence="3" type="ORF">CEURO_LOCUS18899</name>
</gene>
<dbReference type="PANTHER" id="PTHR47926:SF436">
    <property type="entry name" value="PENTATRICOPEPTIDE REPEAT-CONTAINING PROTEIN ELI1, CHLOROPLASTIC-LIKE ISOFORM X2"/>
    <property type="match status" value="1"/>
</dbReference>
<dbReference type="PANTHER" id="PTHR47926">
    <property type="entry name" value="PENTATRICOPEPTIDE REPEAT-CONTAINING PROTEIN"/>
    <property type="match status" value="1"/>
</dbReference>